<name>A0ABV8V9M9_9GAMM</name>
<dbReference type="SUPFAM" id="SSF53850">
    <property type="entry name" value="Periplasmic binding protein-like II"/>
    <property type="match status" value="1"/>
</dbReference>
<dbReference type="Pfam" id="PF00497">
    <property type="entry name" value="SBP_bac_3"/>
    <property type="match status" value="1"/>
</dbReference>
<organism evidence="2 3">
    <name type="scientific">Simiduia curdlanivorans</name>
    <dbReference type="NCBI Taxonomy" id="1492769"/>
    <lineage>
        <taxon>Bacteria</taxon>
        <taxon>Pseudomonadati</taxon>
        <taxon>Pseudomonadota</taxon>
        <taxon>Gammaproteobacteria</taxon>
        <taxon>Cellvibrionales</taxon>
        <taxon>Cellvibrionaceae</taxon>
        <taxon>Simiduia</taxon>
    </lineage>
</organism>
<proteinExistence type="predicted"/>
<sequence length="260" mass="29478">MSIGYMCAVFCVIGLFSWPMSTAAQLDKLVFMTEDYPPYNYLENGQLQGASVELLLEVGRQLGQPIVREDIRILPWARAFRELQQGPNRALFMTTRTREREAQFQWAGPFTYDYLGLIAKRSKKLRITQAAQLQNLRIGLVRDDVAEEFLGRFSIDDKMVTRGNSSTNVARMLVADRIDLWPIDPRGANRFLKNIGANPNDYEVVANLRAAPLYYAFSQDVDADLVADFQRAIDQLRESRPELFPAGHTDVGATDIPPLQ</sequence>
<evidence type="ECO:0000259" key="1">
    <source>
        <dbReference type="SMART" id="SM00062"/>
    </source>
</evidence>
<gene>
    <name evidence="2" type="ORF">ACFOX3_15695</name>
</gene>
<evidence type="ECO:0000313" key="3">
    <source>
        <dbReference type="Proteomes" id="UP001595840"/>
    </source>
</evidence>
<keyword evidence="3" id="KW-1185">Reference proteome</keyword>
<feature type="domain" description="Solute-binding protein family 3/N-terminal" evidence="1">
    <location>
        <begin position="28"/>
        <end position="246"/>
    </location>
</feature>
<reference evidence="3" key="1">
    <citation type="journal article" date="2019" name="Int. J. Syst. Evol. Microbiol.">
        <title>The Global Catalogue of Microorganisms (GCM) 10K type strain sequencing project: providing services to taxonomists for standard genome sequencing and annotation.</title>
        <authorList>
            <consortium name="The Broad Institute Genomics Platform"/>
            <consortium name="The Broad Institute Genome Sequencing Center for Infectious Disease"/>
            <person name="Wu L."/>
            <person name="Ma J."/>
        </authorList>
    </citation>
    <scope>NUCLEOTIDE SEQUENCE [LARGE SCALE GENOMIC DNA]</scope>
    <source>
        <strain evidence="3">CECT 8570</strain>
    </source>
</reference>
<protein>
    <submittedName>
        <fullName evidence="2">Substrate-binding periplasmic protein</fullName>
    </submittedName>
</protein>
<dbReference type="Gene3D" id="3.40.190.10">
    <property type="entry name" value="Periplasmic binding protein-like II"/>
    <property type="match status" value="2"/>
</dbReference>
<dbReference type="Proteomes" id="UP001595840">
    <property type="component" value="Unassembled WGS sequence"/>
</dbReference>
<dbReference type="PANTHER" id="PTHR38834:SF3">
    <property type="entry name" value="SOLUTE-BINDING PROTEIN FAMILY 3_N-TERMINAL DOMAIN-CONTAINING PROTEIN"/>
    <property type="match status" value="1"/>
</dbReference>
<dbReference type="EMBL" id="JBHSCX010000020">
    <property type="protein sequence ID" value="MFC4363759.1"/>
    <property type="molecule type" value="Genomic_DNA"/>
</dbReference>
<evidence type="ECO:0000313" key="2">
    <source>
        <dbReference type="EMBL" id="MFC4363759.1"/>
    </source>
</evidence>
<dbReference type="SMART" id="SM00062">
    <property type="entry name" value="PBPb"/>
    <property type="match status" value="1"/>
</dbReference>
<accession>A0ABV8V9M9</accession>
<comment type="caution">
    <text evidence="2">The sequence shown here is derived from an EMBL/GenBank/DDBJ whole genome shotgun (WGS) entry which is preliminary data.</text>
</comment>
<dbReference type="PANTHER" id="PTHR38834">
    <property type="entry name" value="PERIPLASMIC SUBSTRATE BINDING PROTEIN FAMILY 3"/>
    <property type="match status" value="1"/>
</dbReference>
<dbReference type="RefSeq" id="WP_290261767.1">
    <property type="nucleotide sequence ID" value="NZ_JAUFQG010000004.1"/>
</dbReference>
<dbReference type="InterPro" id="IPR001638">
    <property type="entry name" value="Solute-binding_3/MltF_N"/>
</dbReference>